<feature type="coiled-coil region" evidence="3">
    <location>
        <begin position="1687"/>
        <end position="1721"/>
    </location>
</feature>
<protein>
    <recommendedName>
        <fullName evidence="5">NAB domain-containing protein</fullName>
    </recommendedName>
</protein>
<dbReference type="PANTHER" id="PTHR32258">
    <property type="entry name" value="PROTEIN NETWORKED 4A"/>
    <property type="match status" value="1"/>
</dbReference>
<dbReference type="SUPFAM" id="SSF57997">
    <property type="entry name" value="Tropomyosin"/>
    <property type="match status" value="1"/>
</dbReference>
<feature type="region of interest" description="Disordered" evidence="4">
    <location>
        <begin position="1515"/>
        <end position="1568"/>
    </location>
</feature>
<dbReference type="Pfam" id="PF07765">
    <property type="entry name" value="KIP1"/>
    <property type="match status" value="1"/>
</dbReference>
<dbReference type="InterPro" id="IPR011684">
    <property type="entry name" value="NAB"/>
</dbReference>
<evidence type="ECO:0000256" key="2">
    <source>
        <dbReference type="ARBA" id="ARBA00038006"/>
    </source>
</evidence>
<comment type="similarity">
    <text evidence="2">Belongs to the NET family.</text>
</comment>
<feature type="coiled-coil region" evidence="3">
    <location>
        <begin position="1238"/>
        <end position="1307"/>
    </location>
</feature>
<dbReference type="Proteomes" id="UP000595140">
    <property type="component" value="Unassembled WGS sequence"/>
</dbReference>
<feature type="coiled-coil region" evidence="3">
    <location>
        <begin position="1168"/>
        <end position="1195"/>
    </location>
</feature>
<feature type="compositionally biased region" description="Basic and acidic residues" evidence="4">
    <location>
        <begin position="1515"/>
        <end position="1524"/>
    </location>
</feature>
<name>A0A484ML48_9ASTE</name>
<keyword evidence="7" id="KW-1185">Reference proteome</keyword>
<dbReference type="Gene3D" id="1.20.5.170">
    <property type="match status" value="1"/>
</dbReference>
<evidence type="ECO:0000256" key="1">
    <source>
        <dbReference type="ARBA" id="ARBA00023054"/>
    </source>
</evidence>
<keyword evidence="1 3" id="KW-0175">Coiled coil</keyword>
<accession>A0A484ML48</accession>
<feature type="coiled-coil region" evidence="3">
    <location>
        <begin position="1070"/>
        <end position="1104"/>
    </location>
</feature>
<gene>
    <name evidence="6" type="ORF">CCAM_LOCUS30975</name>
</gene>
<feature type="coiled-coil region" evidence="3">
    <location>
        <begin position="211"/>
        <end position="455"/>
    </location>
</feature>
<sequence length="1826" mass="210333">MASMLRSESRRLYSWWWDSHIPKNSKWLQENLTDMDAKIKAMIKLIEEDADSFARRAEMYYKKRPELIKLVEEFYRAYRALAERYDYVTGELRHAHKAMAEVIPNQMPFLMVDDSPSSASTLEADPHTSEILPPARALPETDDDLQKNLSSWKHDFRMVGIYPGELDAESSEKGLKQLNEIIGGQNGASKISKFLDGGLVRGLPDIAEFEVQSLKEALTDIEAEKESLLLQYKQCLEKLSAAESKLVEAQKDSVTLIEQASNAGTELQALKESLSKVKAERDSELEKSKQYLLTISSLEGKVSQVQENVKDQSDRAYEAESEAQSLRNEISKLESENESCLCQYRQCLQKVSDLEKKIFFAEEHVRLLEQQAGDAEAEIKKLKKALMELNEEKELSDSQCKECLEKMSKIESQLYSAQEEVKHLNGEILIKAEMIKNAEDKCHALELSNQSLHEDAENFAKMILMKDQELSEKLIELEKHQMDLRHECLSHAQIEASLQILQNLHSQSQLEQRALALELKNGLQVLKDLETCKGSLEDELQQMKVENRSLNEFKLSSTTTIQNLENEILNLRKMKERLEVEVVQQNEKSNSLLQEITGLKDEICRLNKSYQELVEQVRSVGLNPECFGSSIQSLHEENSKLREIFGNNSTEREDLHRKIESMEELLKDKAVLECSVSELNSELQELHEHVKELHESCHSLQSDKSVLVVEKAALLSQLQMVTENMQKLLEKNAVLENSLSGAKVELEGFREKSKGLEEICQLLKAEKSNLLAERGVLALQLENVERRLKYLEKGCTGLEERHALLEREKEFMHSQVEELRFSVLAEKQEHTSHALQSETRMASLESHVQMLQEEGMWRKKECEEELEKLPRAHFEIFILQKFIKEMEEKNRYLMNECQKHVEASKLADELISELENENLEQQVEMELLLHEIGRLRVGIYNVFKALETSTGCIPDVKIENEQFFLHRIFSSIEGLNSSLVKYEDYNQQLCVENSVLLTLLKEVKFDGNELELQKRYMEQEFRITEEKLVMVQNEKCKLLEMNKHLETELVKGNKESAMHEAKMESLSVKHVDLKKAYLKLEDAYSQLLEQNNSMTEKILKFEKEKWNIEQENDAALVEILDLLNLSTIFRSICHEKSRELTSFIAEVHNLQGVVSGFVKEVGVLREKLQMKEAENSNLDDTIQKMEMELQEVRKCNFGMKMEVLSEREIIREKEVELLEIKQKLQAADILNSELHNNVDELKHACQESVHVKKNLERQVLELSVDTEIQNKEIEFLKEVNADLVRNMDKLHAEISEKEIREKNLSSELQERTHDFELWEAEAASFYFNLQISSIHEVFLGHKIREVSEVCGSLLDQNTSKSLEIEEMKERMGLMENEIEELKMQVNAYSPAIASLEDDIASLENSTLPQTKLIVFDVAETKTMEDKVRPSENGPNNPLEDSSEKLIPSQSATTIKGVMDLQQLGTRIKAVEKVVGEQMKKPGMKTKTVHNTMRSEIEALLSQHSMDREIYKLRDREGSRDEYSDNVKLTKRKPKPFEVKHGSTTKDIPLDHGSDCSPQKNRRRGATASSYRIDDQMLELWETAAGCSPIQTVRGLKTHRQGHEPREGNAIYNHLSAEWKNRHPPTDMEVKELGVDKLELPMTVSRPDQGMNDRRILERLTSDAEKLTGIQVTVDNMRRRLETTKRSRKSKNVDYDTVKEQLQEVEESVVQLVNLNSQLVENAKEGSFGDAKEVSNVWHKRVTEQAKKGSEKIGRLEMEVQKIQYVLMKLEEEKKGKARSRFSKRKTGIVLKDFIYIGRRDSEKRKKEAHLCGCFRPSSRSGSVSHI</sequence>
<dbReference type="InterPro" id="IPR018247">
    <property type="entry name" value="EF_Hand_1_Ca_BS"/>
</dbReference>
<feature type="coiled-coil region" evidence="3">
    <location>
        <begin position="662"/>
        <end position="801"/>
    </location>
</feature>
<feature type="domain" description="NAB" evidence="5">
    <location>
        <begin position="13"/>
        <end position="92"/>
    </location>
</feature>
<evidence type="ECO:0000313" key="7">
    <source>
        <dbReference type="Proteomes" id="UP000595140"/>
    </source>
</evidence>
<evidence type="ECO:0000259" key="5">
    <source>
        <dbReference type="PROSITE" id="PS51774"/>
    </source>
</evidence>
<dbReference type="EMBL" id="OOIL02003781">
    <property type="protein sequence ID" value="VFQ89199.1"/>
    <property type="molecule type" value="Genomic_DNA"/>
</dbReference>
<dbReference type="OrthoDB" id="10255522at2759"/>
<organism evidence="6 7">
    <name type="scientific">Cuscuta campestris</name>
    <dbReference type="NCBI Taxonomy" id="132261"/>
    <lineage>
        <taxon>Eukaryota</taxon>
        <taxon>Viridiplantae</taxon>
        <taxon>Streptophyta</taxon>
        <taxon>Embryophyta</taxon>
        <taxon>Tracheophyta</taxon>
        <taxon>Spermatophyta</taxon>
        <taxon>Magnoliopsida</taxon>
        <taxon>eudicotyledons</taxon>
        <taxon>Gunneridae</taxon>
        <taxon>Pentapetalae</taxon>
        <taxon>asterids</taxon>
        <taxon>lamiids</taxon>
        <taxon>Solanales</taxon>
        <taxon>Convolvulaceae</taxon>
        <taxon>Cuscuteae</taxon>
        <taxon>Cuscuta</taxon>
        <taxon>Cuscuta subgen. Grammica</taxon>
        <taxon>Cuscuta sect. Cleistogrammica</taxon>
    </lineage>
</organism>
<evidence type="ECO:0000256" key="3">
    <source>
        <dbReference type="SAM" id="Coils"/>
    </source>
</evidence>
<evidence type="ECO:0000256" key="4">
    <source>
        <dbReference type="SAM" id="MobiDB-lite"/>
    </source>
</evidence>
<dbReference type="PROSITE" id="PS00018">
    <property type="entry name" value="EF_HAND_1"/>
    <property type="match status" value="1"/>
</dbReference>
<dbReference type="InterPro" id="IPR051861">
    <property type="entry name" value="NET_actin-binding_domain"/>
</dbReference>
<proteinExistence type="inferred from homology"/>
<dbReference type="GO" id="GO:0051015">
    <property type="term" value="F:actin filament binding"/>
    <property type="evidence" value="ECO:0007669"/>
    <property type="project" value="TreeGrafter"/>
</dbReference>
<feature type="coiled-coil region" evidence="3">
    <location>
        <begin position="883"/>
        <end position="931"/>
    </location>
</feature>
<dbReference type="PROSITE" id="PS51774">
    <property type="entry name" value="NAB"/>
    <property type="match status" value="1"/>
</dbReference>
<feature type="coiled-coil region" evidence="3">
    <location>
        <begin position="526"/>
        <end position="602"/>
    </location>
</feature>
<feature type="region of interest" description="Disordered" evidence="4">
    <location>
        <begin position="1423"/>
        <end position="1444"/>
    </location>
</feature>
<reference evidence="6 7" key="1">
    <citation type="submission" date="2018-04" db="EMBL/GenBank/DDBJ databases">
        <authorList>
            <person name="Vogel A."/>
        </authorList>
    </citation>
    <scope>NUCLEOTIDE SEQUENCE [LARGE SCALE GENOMIC DNA]</scope>
</reference>
<evidence type="ECO:0000313" key="6">
    <source>
        <dbReference type="EMBL" id="VFQ89199.1"/>
    </source>
</evidence>
<dbReference type="GO" id="GO:0005886">
    <property type="term" value="C:plasma membrane"/>
    <property type="evidence" value="ECO:0007669"/>
    <property type="project" value="TreeGrafter"/>
</dbReference>
<dbReference type="PANTHER" id="PTHR32258:SF6">
    <property type="entry name" value="PROTEIN NETWORKED 1A"/>
    <property type="match status" value="1"/>
</dbReference>